<evidence type="ECO:0000256" key="9">
    <source>
        <dbReference type="SAM" id="Phobius"/>
    </source>
</evidence>
<dbReference type="PANTHER" id="PTHR32063">
    <property type="match status" value="1"/>
</dbReference>
<dbReference type="Proteomes" id="UP001597440">
    <property type="component" value="Unassembled WGS sequence"/>
</dbReference>
<feature type="domain" description="SSD" evidence="10">
    <location>
        <begin position="367"/>
        <end position="492"/>
    </location>
</feature>
<feature type="transmembrane region" description="Helical" evidence="9">
    <location>
        <begin position="363"/>
        <end position="383"/>
    </location>
</feature>
<feature type="transmembrane region" description="Helical" evidence="9">
    <location>
        <begin position="972"/>
        <end position="991"/>
    </location>
</feature>
<feature type="transmembrane region" description="Helical" evidence="9">
    <location>
        <begin position="467"/>
        <end position="494"/>
    </location>
</feature>
<evidence type="ECO:0000313" key="12">
    <source>
        <dbReference type="Proteomes" id="UP001597440"/>
    </source>
</evidence>
<dbReference type="InterPro" id="IPR027463">
    <property type="entry name" value="AcrB_DN_DC_subdom"/>
</dbReference>
<keyword evidence="12" id="KW-1185">Reference proteome</keyword>
<evidence type="ECO:0000256" key="3">
    <source>
        <dbReference type="ARBA" id="ARBA00022448"/>
    </source>
</evidence>
<feature type="transmembrane region" description="Helical" evidence="9">
    <location>
        <begin position="389"/>
        <end position="414"/>
    </location>
</feature>
<name>A0ABW5L8A8_9SPHI</name>
<protein>
    <submittedName>
        <fullName evidence="11">Efflux RND transporter permease subunit</fullName>
    </submittedName>
</protein>
<dbReference type="InterPro" id="IPR001036">
    <property type="entry name" value="Acrflvin-R"/>
</dbReference>
<feature type="transmembrane region" description="Helical" evidence="9">
    <location>
        <begin position="896"/>
        <end position="920"/>
    </location>
</feature>
<dbReference type="SUPFAM" id="SSF82693">
    <property type="entry name" value="Multidrug efflux transporter AcrB pore domain, PN1, PN2, PC1 and PC2 subdomains"/>
    <property type="match status" value="4"/>
</dbReference>
<proteinExistence type="inferred from homology"/>
<keyword evidence="7 9" id="KW-1133">Transmembrane helix</keyword>
<feature type="transmembrane region" description="Helical" evidence="9">
    <location>
        <begin position="435"/>
        <end position="455"/>
    </location>
</feature>
<evidence type="ECO:0000256" key="7">
    <source>
        <dbReference type="ARBA" id="ARBA00022989"/>
    </source>
</evidence>
<evidence type="ECO:0000256" key="6">
    <source>
        <dbReference type="ARBA" id="ARBA00022692"/>
    </source>
</evidence>
<dbReference type="Gene3D" id="3.30.70.1320">
    <property type="entry name" value="Multidrug efflux transporter AcrB pore domain like"/>
    <property type="match status" value="1"/>
</dbReference>
<dbReference type="SUPFAM" id="SSF82714">
    <property type="entry name" value="Multidrug efflux transporter AcrB TolC docking domain, DN and DC subdomains"/>
    <property type="match status" value="2"/>
</dbReference>
<evidence type="ECO:0000256" key="5">
    <source>
        <dbReference type="ARBA" id="ARBA00022519"/>
    </source>
</evidence>
<feature type="transmembrane region" description="Helical" evidence="9">
    <location>
        <begin position="337"/>
        <end position="356"/>
    </location>
</feature>
<dbReference type="Gene3D" id="1.20.1640.10">
    <property type="entry name" value="Multidrug efflux transporter AcrB transmembrane domain"/>
    <property type="match status" value="2"/>
</dbReference>
<dbReference type="InterPro" id="IPR000731">
    <property type="entry name" value="SSD"/>
</dbReference>
<evidence type="ECO:0000256" key="4">
    <source>
        <dbReference type="ARBA" id="ARBA00022475"/>
    </source>
</evidence>
<feature type="transmembrane region" description="Helical" evidence="9">
    <location>
        <begin position="871"/>
        <end position="889"/>
    </location>
</feature>
<dbReference type="Pfam" id="PF00873">
    <property type="entry name" value="ACR_tran"/>
    <property type="match status" value="1"/>
</dbReference>
<sequence length="1055" mass="114669">MLKKIIKRPVLATVISILLVILGVVGINSLPITSFPDIAPPSVSVTAVYPGASAEVIARSVAPPLENAINGVEDMDYITSTSSNGNLMLSVIFKLGTDPDQAAVNVQNRVAQATSQLPAEVNQIGVTTMKRQNSILAMVSFYSEDGEVDDLFIENYAKINVVPELKRIKGVGDAMIFGNKDYSMRVWLDPERMASYNISPQEVGAAIQAQNIEAAPGRFGERSKEAIDYVIRYKGKYSEPSEYEEILLRANSDGSALRLRDVAKVEFGSYDYGISTLYNGKQGVMVAIFQTAGSNANEIEIAMRKRLEELASSFPSGVKYDVMHSSKESLDQSIDQVITTLIEAFILVFLVVFIFLQDFRSTLIPAIAVPVSIVGTFFFMQLFGFSINLLTLFALVLAIGIVVDDAIVVVEAVHAKMEKRRLNARAATMSAMSEITGAIISITLVMSAVFVPVGFMEGPTGVFYQQFALTLAIAIVISAVNALTLSPALCAILLKQHDKHQDDKHKKMSFKERFFTGFNAAFDRMTFRYGRSVLFLIKRKSVAFIGLGAIVALCAWMFTTTPTGFIPDEDQSFLMATVTLPPGASLDRTTQVVNRASAIVDKHPAVETTVSVTGLNMLNFSTSSSSAVLMIRLKKGKDRGEVSDINQITGQLQGELGVVKEGSFFVLGMPTVPGFGNTSGMELVLQDRTAGSLTKFNDIANEYMGSLMQRPEIMMAFSTFNASYPQYELLLDEVRAKQLGINVSDVMAVMQGYYGSTQASDFNRFGKYYRVVMQAAPEARNDPSSLDVIRIKNKLGEMVPISSIATLKPTSGPEVVDHHNLFNAISITAMAAPGYSTGQAMKAVEEVSVQNLPNGFSYDLKGMSREEKNSGGQSVVIFGLCLVFVYFLLAAQYESYLLPFSVLLGIPTGLVGVFVGITLADLSNNIYVQVALVMLIGLLAKNAILIVEFAIQRRRAGKSLVAASVEGAKARLRPILMTSLAFIAGLLPLLFATGPSAIGNHSIGYAAVFGMLFGTVLGVFITPVLFVVFQYLQERLSGKKLDENVWEYDEAVSDN</sequence>
<dbReference type="PANTHER" id="PTHR32063:SF9">
    <property type="entry name" value="SIMILAR TO MULTIDRUG RESISTANCE PROTEIN MEXB"/>
    <property type="match status" value="1"/>
</dbReference>
<gene>
    <name evidence="11" type="ORF">ACFSQW_19405</name>
</gene>
<dbReference type="SUPFAM" id="SSF82866">
    <property type="entry name" value="Multidrug efflux transporter AcrB transmembrane domain"/>
    <property type="match status" value="2"/>
</dbReference>
<comment type="caution">
    <text evidence="11">The sequence shown here is derived from an EMBL/GenBank/DDBJ whole genome shotgun (WGS) entry which is preliminary data.</text>
</comment>
<comment type="subcellular location">
    <subcellularLocation>
        <location evidence="1">Cell inner membrane</location>
        <topology evidence="1">Multi-pass membrane protein</topology>
    </subcellularLocation>
</comment>
<accession>A0ABW5L8A8</accession>
<dbReference type="Gene3D" id="3.30.70.1440">
    <property type="entry name" value="Multidrug efflux transporter AcrB pore domain"/>
    <property type="match status" value="1"/>
</dbReference>
<organism evidence="11 12">
    <name type="scientific">Sphingobacterium tabacisoli</name>
    <dbReference type="NCBI Taxonomy" id="2044855"/>
    <lineage>
        <taxon>Bacteria</taxon>
        <taxon>Pseudomonadati</taxon>
        <taxon>Bacteroidota</taxon>
        <taxon>Sphingobacteriia</taxon>
        <taxon>Sphingobacteriales</taxon>
        <taxon>Sphingobacteriaceae</taxon>
        <taxon>Sphingobacterium</taxon>
    </lineage>
</organism>
<keyword evidence="4" id="KW-1003">Cell membrane</keyword>
<evidence type="ECO:0000256" key="2">
    <source>
        <dbReference type="ARBA" id="ARBA00010942"/>
    </source>
</evidence>
<dbReference type="Gene3D" id="3.30.2090.10">
    <property type="entry name" value="Multidrug efflux transporter AcrB TolC docking domain, DN and DC subdomains"/>
    <property type="match status" value="2"/>
</dbReference>
<keyword evidence="3" id="KW-0813">Transport</keyword>
<comment type="similarity">
    <text evidence="2">Belongs to the resistance-nodulation-cell division (RND) (TC 2.A.6) family.</text>
</comment>
<dbReference type="EMBL" id="JBHULD010000018">
    <property type="protein sequence ID" value="MFD2556570.1"/>
    <property type="molecule type" value="Genomic_DNA"/>
</dbReference>
<feature type="transmembrane region" description="Helical" evidence="9">
    <location>
        <begin position="541"/>
        <end position="558"/>
    </location>
</feature>
<feature type="transmembrane region" description="Helical" evidence="9">
    <location>
        <begin position="926"/>
        <end position="951"/>
    </location>
</feature>
<dbReference type="PROSITE" id="PS50156">
    <property type="entry name" value="SSD"/>
    <property type="match status" value="1"/>
</dbReference>
<evidence type="ECO:0000259" key="10">
    <source>
        <dbReference type="PROSITE" id="PS50156"/>
    </source>
</evidence>
<keyword evidence="5" id="KW-0997">Cell inner membrane</keyword>
<dbReference type="PRINTS" id="PR00702">
    <property type="entry name" value="ACRIFLAVINRP"/>
</dbReference>
<reference evidence="12" key="1">
    <citation type="journal article" date="2019" name="Int. J. Syst. Evol. Microbiol.">
        <title>The Global Catalogue of Microorganisms (GCM) 10K type strain sequencing project: providing services to taxonomists for standard genome sequencing and annotation.</title>
        <authorList>
            <consortium name="The Broad Institute Genomics Platform"/>
            <consortium name="The Broad Institute Genome Sequencing Center for Infectious Disease"/>
            <person name="Wu L."/>
            <person name="Ma J."/>
        </authorList>
    </citation>
    <scope>NUCLEOTIDE SEQUENCE [LARGE SCALE GENOMIC DNA]</scope>
    <source>
        <strain evidence="12">KCTC 52298</strain>
    </source>
</reference>
<feature type="transmembrane region" description="Helical" evidence="9">
    <location>
        <begin position="1003"/>
        <end position="1032"/>
    </location>
</feature>
<dbReference type="InterPro" id="IPR004764">
    <property type="entry name" value="MdtF-like"/>
</dbReference>
<dbReference type="Gene3D" id="3.30.70.1430">
    <property type="entry name" value="Multidrug efflux transporter AcrB pore domain"/>
    <property type="match status" value="2"/>
</dbReference>
<evidence type="ECO:0000256" key="1">
    <source>
        <dbReference type="ARBA" id="ARBA00004429"/>
    </source>
</evidence>
<keyword evidence="8 9" id="KW-0472">Membrane</keyword>
<dbReference type="NCBIfam" id="TIGR00915">
    <property type="entry name" value="2A0602"/>
    <property type="match status" value="1"/>
</dbReference>
<evidence type="ECO:0000256" key="8">
    <source>
        <dbReference type="ARBA" id="ARBA00023136"/>
    </source>
</evidence>
<evidence type="ECO:0000313" key="11">
    <source>
        <dbReference type="EMBL" id="MFD2556570.1"/>
    </source>
</evidence>
<dbReference type="RefSeq" id="WP_210352373.1">
    <property type="nucleotide sequence ID" value="NZ_JAEQMU010000001.1"/>
</dbReference>
<keyword evidence="6 9" id="KW-0812">Transmembrane</keyword>